<accession>A0A2G9G9I1</accession>
<dbReference type="EC" id="4.2.3.61" evidence="6"/>
<gene>
    <name evidence="6" type="ORF">CDL12_25542</name>
</gene>
<organism evidence="6 7">
    <name type="scientific">Handroanthus impetiginosus</name>
    <dbReference type="NCBI Taxonomy" id="429701"/>
    <lineage>
        <taxon>Eukaryota</taxon>
        <taxon>Viridiplantae</taxon>
        <taxon>Streptophyta</taxon>
        <taxon>Embryophyta</taxon>
        <taxon>Tracheophyta</taxon>
        <taxon>Spermatophyta</taxon>
        <taxon>Magnoliopsida</taxon>
        <taxon>eudicotyledons</taxon>
        <taxon>Gunneridae</taxon>
        <taxon>Pentapetalae</taxon>
        <taxon>asterids</taxon>
        <taxon>lamiids</taxon>
        <taxon>Lamiales</taxon>
        <taxon>Bignoniaceae</taxon>
        <taxon>Crescentiina</taxon>
        <taxon>Tabebuia alliance</taxon>
        <taxon>Handroanthus</taxon>
    </lineage>
</organism>
<evidence type="ECO:0000259" key="5">
    <source>
        <dbReference type="Pfam" id="PF01397"/>
    </source>
</evidence>
<dbReference type="GO" id="GO:0102698">
    <property type="term" value="F:5-epi-aristolochene synthase activity"/>
    <property type="evidence" value="ECO:0007669"/>
    <property type="project" value="UniProtKB-EC"/>
</dbReference>
<dbReference type="InterPro" id="IPR050148">
    <property type="entry name" value="Terpene_synthase-like"/>
</dbReference>
<dbReference type="PANTHER" id="PTHR31225">
    <property type="entry name" value="OS04G0344100 PROTEIN-RELATED"/>
    <property type="match status" value="1"/>
</dbReference>
<comment type="cofactor">
    <cofactor evidence="1">
        <name>Mg(2+)</name>
        <dbReference type="ChEBI" id="CHEBI:18420"/>
    </cofactor>
</comment>
<evidence type="ECO:0000256" key="3">
    <source>
        <dbReference type="ARBA" id="ARBA00022842"/>
    </source>
</evidence>
<comment type="caution">
    <text evidence="6">The sequence shown here is derived from an EMBL/GenBank/DDBJ whole genome shotgun (WGS) entry which is preliminary data.</text>
</comment>
<evidence type="ECO:0000313" key="6">
    <source>
        <dbReference type="EMBL" id="PIN01947.1"/>
    </source>
</evidence>
<dbReference type="OrthoDB" id="912742at2759"/>
<name>A0A2G9G9I1_9LAMI</name>
<evidence type="ECO:0000313" key="7">
    <source>
        <dbReference type="Proteomes" id="UP000231279"/>
    </source>
</evidence>
<evidence type="ECO:0000256" key="2">
    <source>
        <dbReference type="ARBA" id="ARBA00004721"/>
    </source>
</evidence>
<dbReference type="Gene3D" id="1.50.10.130">
    <property type="entry name" value="Terpene synthase, N-terminal domain"/>
    <property type="match status" value="1"/>
</dbReference>
<dbReference type="GO" id="GO:0016114">
    <property type="term" value="P:terpenoid biosynthetic process"/>
    <property type="evidence" value="ECO:0007669"/>
    <property type="project" value="InterPro"/>
</dbReference>
<dbReference type="Proteomes" id="UP000231279">
    <property type="component" value="Unassembled WGS sequence"/>
</dbReference>
<feature type="domain" description="Terpene synthase N-terminal" evidence="5">
    <location>
        <begin position="23"/>
        <end position="125"/>
    </location>
</feature>
<protein>
    <submittedName>
        <fullName evidence="6">5-epiaristolochene synthase</fullName>
        <ecNumber evidence="6">4.2.3.61</ecNumber>
    </submittedName>
</protein>
<proteinExistence type="predicted"/>
<dbReference type="SUPFAM" id="SSF48239">
    <property type="entry name" value="Terpenoid cyclases/Protein prenyltransferases"/>
    <property type="match status" value="1"/>
</dbReference>
<keyword evidence="7" id="KW-1185">Reference proteome</keyword>
<dbReference type="EMBL" id="NKXS01006153">
    <property type="protein sequence ID" value="PIN01947.1"/>
    <property type="molecule type" value="Genomic_DNA"/>
</dbReference>
<dbReference type="STRING" id="429701.A0A2G9G9I1"/>
<evidence type="ECO:0000256" key="1">
    <source>
        <dbReference type="ARBA" id="ARBA00001946"/>
    </source>
</evidence>
<evidence type="ECO:0000256" key="4">
    <source>
        <dbReference type="ARBA" id="ARBA00023239"/>
    </source>
</evidence>
<keyword evidence="4 6" id="KW-0456">Lyase</keyword>
<dbReference type="InterPro" id="IPR008930">
    <property type="entry name" value="Terpenoid_cyclase/PrenylTrfase"/>
</dbReference>
<reference evidence="7" key="1">
    <citation type="journal article" date="2018" name="Gigascience">
        <title>Genome assembly of the Pink Ipe (Handroanthus impetiginosus, Bignoniaceae), a highly valued, ecologically keystone Neotropical timber forest tree.</title>
        <authorList>
            <person name="Silva-Junior O.B."/>
            <person name="Grattapaglia D."/>
            <person name="Novaes E."/>
            <person name="Collevatti R.G."/>
        </authorList>
    </citation>
    <scope>NUCLEOTIDE SEQUENCE [LARGE SCALE GENOMIC DNA]</scope>
    <source>
        <strain evidence="7">cv. UFG-1</strain>
    </source>
</reference>
<keyword evidence="3" id="KW-0460">Magnesium</keyword>
<dbReference type="InterPro" id="IPR036965">
    <property type="entry name" value="Terpene_synth_N_sf"/>
</dbReference>
<dbReference type="InterPro" id="IPR001906">
    <property type="entry name" value="Terpene_synth_N"/>
</dbReference>
<sequence>MENFVNYQQEIIRPIANFPPSLWGDLFSSYRIDTQVSESYAKEIEELKEKARNMIFDSEKKSKEKLVLIDMIERLGLSYHFENEIQAYLELIFNGYFKLEYEEKDLFITALEFRLLRQHGFDASS</sequence>
<comment type="pathway">
    <text evidence="2">Secondary metabolite biosynthesis; terpenoid biosynthesis.</text>
</comment>
<dbReference type="Pfam" id="PF01397">
    <property type="entry name" value="Terpene_synth"/>
    <property type="match status" value="1"/>
</dbReference>
<dbReference type="AlphaFoldDB" id="A0A2G9G9I1"/>
<dbReference type="GO" id="GO:0010333">
    <property type="term" value="F:terpene synthase activity"/>
    <property type="evidence" value="ECO:0007669"/>
    <property type="project" value="InterPro"/>
</dbReference>
<dbReference type="PANTHER" id="PTHR31225:SF253">
    <property type="entry name" value="SESQUITERPENE SYNTHASE 31"/>
    <property type="match status" value="1"/>
</dbReference>